<reference evidence="4" key="1">
    <citation type="journal article" date="2021" name="Int. J. Syst. Evol. Microbiol.">
        <title>Actinocatenispora comari sp. nov., an endophytic actinomycete isolated from aerial parts of Comarum salesowianum.</title>
        <authorList>
            <person name="Oyunbileg N."/>
            <person name="Iizaka Y."/>
            <person name="Hamada M."/>
            <person name="Davaapurev B.O."/>
            <person name="Fukumoto A."/>
            <person name="Tsetseg B."/>
            <person name="Kato F."/>
            <person name="Tamura T."/>
            <person name="Batkhuu J."/>
            <person name="Anzai Y."/>
        </authorList>
    </citation>
    <scope>NUCLEOTIDE SEQUENCE [LARGE SCALE GENOMIC DNA]</scope>
    <source>
        <strain evidence="4">NUM-2625</strain>
    </source>
</reference>
<feature type="region of interest" description="Disordered" evidence="1">
    <location>
        <begin position="147"/>
        <end position="212"/>
    </location>
</feature>
<keyword evidence="4" id="KW-1185">Reference proteome</keyword>
<protein>
    <recommendedName>
        <fullName evidence="5">DUF2637 domain-containing protein</fullName>
    </recommendedName>
</protein>
<keyword evidence="2" id="KW-0472">Membrane</keyword>
<evidence type="ECO:0000256" key="2">
    <source>
        <dbReference type="SAM" id="Phobius"/>
    </source>
</evidence>
<dbReference type="RefSeq" id="WP_207128089.1">
    <property type="nucleotide sequence ID" value="NZ_BOPO01000117.1"/>
</dbReference>
<dbReference type="Proteomes" id="UP000614996">
    <property type="component" value="Unassembled WGS sequence"/>
</dbReference>
<evidence type="ECO:0000313" key="4">
    <source>
        <dbReference type="Proteomes" id="UP000614996"/>
    </source>
</evidence>
<evidence type="ECO:0000256" key="1">
    <source>
        <dbReference type="SAM" id="MobiDB-lite"/>
    </source>
</evidence>
<proteinExistence type="predicted"/>
<name>A0A8J4EP38_9ACTN</name>
<keyword evidence="2" id="KW-0812">Transmembrane</keyword>
<keyword evidence="2" id="KW-1133">Transmembrane helix</keyword>
<accession>A0A8J4EP38</accession>
<feature type="transmembrane region" description="Helical" evidence="2">
    <location>
        <begin position="49"/>
        <end position="68"/>
    </location>
</feature>
<organism evidence="3 4">
    <name type="scientific">Actinocatenispora comari</name>
    <dbReference type="NCBI Taxonomy" id="2807577"/>
    <lineage>
        <taxon>Bacteria</taxon>
        <taxon>Bacillati</taxon>
        <taxon>Actinomycetota</taxon>
        <taxon>Actinomycetes</taxon>
        <taxon>Micromonosporales</taxon>
        <taxon>Micromonosporaceae</taxon>
        <taxon>Actinocatenispora</taxon>
    </lineage>
</organism>
<feature type="transmembrane region" description="Helical" evidence="2">
    <location>
        <begin position="80"/>
        <end position="101"/>
    </location>
</feature>
<feature type="transmembrane region" description="Helical" evidence="2">
    <location>
        <begin position="113"/>
        <end position="135"/>
    </location>
</feature>
<evidence type="ECO:0000313" key="3">
    <source>
        <dbReference type="EMBL" id="GIL30443.1"/>
    </source>
</evidence>
<evidence type="ECO:0008006" key="5">
    <source>
        <dbReference type="Google" id="ProtNLM"/>
    </source>
</evidence>
<comment type="caution">
    <text evidence="3">The sequence shown here is derived from an EMBL/GenBank/DDBJ whole genome shotgun (WGS) entry which is preliminary data.</text>
</comment>
<dbReference type="AlphaFoldDB" id="A0A8J4EP38"/>
<gene>
    <name evidence="3" type="ORF">NUM_56970</name>
</gene>
<feature type="transmembrane region" description="Helical" evidence="2">
    <location>
        <begin position="12"/>
        <end position="29"/>
    </location>
</feature>
<sequence length="212" mass="22119">MTTSNTPGRGWAYIGALLGGAVSVAANIAHSYIPPIHAAAASWSPDTGAVIGSVFWPIALFVAVEILTRIPWPAGKGWTMLRFGGLLPVALVAAVVSYRHLSGLLDHYSEDTLTVTIGPLAVDGLMIMATGALLATGHATRAVNAANDTEPATEMDNVPDSLEQPETVATEPVPSTTDTRVEPEPATVPQLAPWTFQPPARVNGHTPAEVSQ</sequence>
<dbReference type="EMBL" id="BOPO01000117">
    <property type="protein sequence ID" value="GIL30443.1"/>
    <property type="molecule type" value="Genomic_DNA"/>
</dbReference>